<keyword evidence="4" id="KW-0456">Lyase</keyword>
<protein>
    <submittedName>
        <fullName evidence="6">Heparinase II/III family protein</fullName>
    </submittedName>
</protein>
<keyword evidence="3" id="KW-0574">Periplasm</keyword>
<evidence type="ECO:0000313" key="6">
    <source>
        <dbReference type="EMBL" id="MEJ1154548.1"/>
    </source>
</evidence>
<keyword evidence="7" id="KW-1185">Reference proteome</keyword>
<dbReference type="Pfam" id="PF07940">
    <property type="entry name" value="Hepar_II_III_C"/>
    <property type="match status" value="1"/>
</dbReference>
<comment type="caution">
    <text evidence="6">The sequence shown here is derived from an EMBL/GenBank/DDBJ whole genome shotgun (WGS) entry which is preliminary data.</text>
</comment>
<evidence type="ECO:0000256" key="3">
    <source>
        <dbReference type="ARBA" id="ARBA00022764"/>
    </source>
</evidence>
<comment type="subcellular location">
    <subcellularLocation>
        <location evidence="1">Periplasm</location>
    </subcellularLocation>
</comment>
<proteinExistence type="predicted"/>
<dbReference type="PANTHER" id="PTHR39210">
    <property type="entry name" value="HEPARIN-SULFATE LYASE"/>
    <property type="match status" value="1"/>
</dbReference>
<accession>A0ABU8LRL9</accession>
<evidence type="ECO:0000256" key="2">
    <source>
        <dbReference type="ARBA" id="ARBA00022729"/>
    </source>
</evidence>
<keyword evidence="2" id="KW-0732">Signal</keyword>
<dbReference type="Gene3D" id="1.50.10.100">
    <property type="entry name" value="Chondroitin AC/alginate lyase"/>
    <property type="match status" value="1"/>
</dbReference>
<dbReference type="EMBL" id="JBBDGL010000001">
    <property type="protein sequence ID" value="MEJ1154548.1"/>
    <property type="molecule type" value="Genomic_DNA"/>
</dbReference>
<evidence type="ECO:0000259" key="5">
    <source>
        <dbReference type="Pfam" id="PF07940"/>
    </source>
</evidence>
<dbReference type="PANTHER" id="PTHR39210:SF1">
    <property type="entry name" value="HEPARIN-SULFATE LYASE"/>
    <property type="match status" value="1"/>
</dbReference>
<evidence type="ECO:0000256" key="1">
    <source>
        <dbReference type="ARBA" id="ARBA00004418"/>
    </source>
</evidence>
<name>A0ABU8LRL9_9MICO</name>
<dbReference type="RefSeq" id="WP_337336984.1">
    <property type="nucleotide sequence ID" value="NZ_JBBDGL010000001.1"/>
</dbReference>
<reference evidence="6 7" key="1">
    <citation type="submission" date="2024-02" db="EMBL/GenBank/DDBJ databases">
        <authorList>
            <person name="Saticioglu I.B."/>
        </authorList>
    </citation>
    <scope>NUCLEOTIDE SEQUENCE [LARGE SCALE GENOMIC DNA]</scope>
    <source>
        <strain evidence="6 7">Mu-86</strain>
    </source>
</reference>
<dbReference type="InterPro" id="IPR008929">
    <property type="entry name" value="Chondroitin_lyas"/>
</dbReference>
<feature type="domain" description="Heparinase II/III-like C-terminal" evidence="5">
    <location>
        <begin position="347"/>
        <end position="439"/>
    </location>
</feature>
<evidence type="ECO:0000256" key="4">
    <source>
        <dbReference type="ARBA" id="ARBA00023239"/>
    </source>
</evidence>
<evidence type="ECO:0000313" key="7">
    <source>
        <dbReference type="Proteomes" id="UP001368654"/>
    </source>
</evidence>
<gene>
    <name evidence="6" type="ORF">WDU96_02910</name>
</gene>
<dbReference type="Gene3D" id="2.70.98.70">
    <property type="match status" value="1"/>
</dbReference>
<dbReference type="InterPro" id="IPR012480">
    <property type="entry name" value="Hepar_II_III_C"/>
</dbReference>
<organism evidence="6 7">
    <name type="scientific">Microbacterium marmarense</name>
    <dbReference type="NCBI Taxonomy" id="3122051"/>
    <lineage>
        <taxon>Bacteria</taxon>
        <taxon>Bacillati</taxon>
        <taxon>Actinomycetota</taxon>
        <taxon>Actinomycetes</taxon>
        <taxon>Micrococcales</taxon>
        <taxon>Microbacteriaceae</taxon>
        <taxon>Microbacterium</taxon>
    </lineage>
</organism>
<sequence length="602" mass="65731">MSLIPLRRGGWWHDYVCPTHGVELEPAIGSIYPCSHGCQLQGEPFDAAWTVYLHQGLAREARLHAHRYRASGEEFDQHRARQILTEYALFYADIASSGWNEGSESWMLQGKLFSQALSEAQWAVGIADAVIALAARRTAHEELSPEIDAMLVGLIDTIEQARHILVVERDDLRSNYTAWLDASGRLLHLARVAWDLAAPDDNLEARVYEHMRVAVLEDGWEWEGSTYYHVFVLRAYLLALRGIDPRSIPTDIVAILSKMVGVLPAIAAPDGRLPIIHDGPYDRLAMHREVLEIAMLAGQLGDSAALGPVQRWVRERLDDQHDGLEDLLGGWFGNAPATILSSAEPATIAFANAGFVVLRDPSARLTAVLDAGEHGGAHGHLDKLALYLYGASEPWQPAPGVPPYASPLRHGYYARTLAHPTVRIDGEDQAEASASITHWNAASGEVSAMSSDACAGFTLTRSLVLDRGILADVFRVTSDDHTEHQITLALRPSVSFAVQAMHGAWKSAWQSATGAQLTGMHLSMQPSVLVESSGRGPSDDPSALQAVGDWTCTGSSAEFVSLYFFDDSVVPLRASIVDSTTTMTTLLVEFTDGHTRNIEVSR</sequence>
<dbReference type="Proteomes" id="UP001368654">
    <property type="component" value="Unassembled WGS sequence"/>
</dbReference>
<dbReference type="SUPFAM" id="SSF48230">
    <property type="entry name" value="Chondroitin AC/alginate lyase"/>
    <property type="match status" value="1"/>
</dbReference>